<dbReference type="EMBL" id="HBKP01022605">
    <property type="protein sequence ID" value="CAE2236770.1"/>
    <property type="molecule type" value="Transcribed_RNA"/>
</dbReference>
<proteinExistence type="predicted"/>
<evidence type="ECO:0000256" key="1">
    <source>
        <dbReference type="SAM" id="MobiDB-lite"/>
    </source>
</evidence>
<organism evidence="2">
    <name type="scientific">Vannella robusta</name>
    <dbReference type="NCBI Taxonomy" id="1487602"/>
    <lineage>
        <taxon>Eukaryota</taxon>
        <taxon>Amoebozoa</taxon>
        <taxon>Discosea</taxon>
        <taxon>Flabellinia</taxon>
        <taxon>Vannellidae</taxon>
        <taxon>Vannella</taxon>
    </lineage>
</organism>
<dbReference type="AlphaFoldDB" id="A0A7S4IQN6"/>
<feature type="compositionally biased region" description="Basic and acidic residues" evidence="1">
    <location>
        <begin position="60"/>
        <end position="75"/>
    </location>
</feature>
<sequence>MKSEPGVVRMEFITILDGMRVAKAHEYGEGTIKEAIIADLADNGVFPDPVLLAKFEEKKRQEDELHRQKLIRDGLLDPQEPQTKPKRTMTPEDQRLHQAKLKRDGYIHTHEEL</sequence>
<name>A0A7S4IQN6_9EUKA</name>
<protein>
    <submittedName>
        <fullName evidence="2">Uncharacterized protein</fullName>
    </submittedName>
</protein>
<evidence type="ECO:0000313" key="2">
    <source>
        <dbReference type="EMBL" id="CAE2236770.1"/>
    </source>
</evidence>
<feature type="compositionally biased region" description="Basic and acidic residues" evidence="1">
    <location>
        <begin position="89"/>
        <end position="113"/>
    </location>
</feature>
<accession>A0A7S4IQN6</accession>
<gene>
    <name evidence="2" type="ORF">VSP0166_LOCUS15775</name>
</gene>
<feature type="region of interest" description="Disordered" evidence="1">
    <location>
        <begin position="60"/>
        <end position="113"/>
    </location>
</feature>
<reference evidence="2" key="1">
    <citation type="submission" date="2021-01" db="EMBL/GenBank/DDBJ databases">
        <authorList>
            <person name="Corre E."/>
            <person name="Pelletier E."/>
            <person name="Niang G."/>
            <person name="Scheremetjew M."/>
            <person name="Finn R."/>
            <person name="Kale V."/>
            <person name="Holt S."/>
            <person name="Cochrane G."/>
            <person name="Meng A."/>
            <person name="Brown T."/>
            <person name="Cohen L."/>
        </authorList>
    </citation>
    <scope>NUCLEOTIDE SEQUENCE</scope>
    <source>
        <strain evidence="2">DIVA3 518/3/11/1/6</strain>
    </source>
</reference>